<keyword evidence="7" id="KW-0788">Thiol protease</keyword>
<dbReference type="PROSITE" id="PS50235">
    <property type="entry name" value="USP_3"/>
    <property type="match status" value="1"/>
</dbReference>
<dbReference type="EC" id="3.4.19.12" evidence="3"/>
<dbReference type="InterPro" id="IPR028889">
    <property type="entry name" value="USP"/>
</dbReference>
<dbReference type="OrthoDB" id="292964at2759"/>
<dbReference type="SUPFAM" id="SSF143791">
    <property type="entry name" value="DUSP-like"/>
    <property type="match status" value="1"/>
</dbReference>
<feature type="domain" description="DUSP" evidence="10">
    <location>
        <begin position="27"/>
        <end position="132"/>
    </location>
</feature>
<keyword evidence="12" id="KW-1185">Reference proteome</keyword>
<dbReference type="PROSITE" id="PS51283">
    <property type="entry name" value="DUSP"/>
    <property type="match status" value="1"/>
</dbReference>
<dbReference type="Pfam" id="PF00443">
    <property type="entry name" value="UCH"/>
    <property type="match status" value="1"/>
</dbReference>
<reference evidence="12" key="2">
    <citation type="submission" date="2015-01" db="EMBL/GenBank/DDBJ databases">
        <title>Evolutionary Origins and Diversification of the Mycorrhizal Mutualists.</title>
        <authorList>
            <consortium name="DOE Joint Genome Institute"/>
            <consortium name="Mycorrhizal Genomics Consortium"/>
            <person name="Kohler A."/>
            <person name="Kuo A."/>
            <person name="Nagy L.G."/>
            <person name="Floudas D."/>
            <person name="Copeland A."/>
            <person name="Barry K.W."/>
            <person name="Cichocki N."/>
            <person name="Veneault-Fourrey C."/>
            <person name="LaButti K."/>
            <person name="Lindquist E.A."/>
            <person name="Lipzen A."/>
            <person name="Lundell T."/>
            <person name="Morin E."/>
            <person name="Murat C."/>
            <person name="Riley R."/>
            <person name="Ohm R."/>
            <person name="Sun H."/>
            <person name="Tunlid A."/>
            <person name="Henrissat B."/>
            <person name="Grigoriev I.V."/>
            <person name="Hibbett D.S."/>
            <person name="Martin F."/>
        </authorList>
    </citation>
    <scope>NUCLEOTIDE SEQUENCE [LARGE SCALE GENOMIC DNA]</scope>
    <source>
        <strain evidence="12">441</strain>
    </source>
</reference>
<evidence type="ECO:0000256" key="8">
    <source>
        <dbReference type="SAM" id="MobiDB-lite"/>
    </source>
</evidence>
<dbReference type="HOGENOM" id="CLU_001060_7_1_1"/>
<feature type="compositionally biased region" description="Polar residues" evidence="8">
    <location>
        <begin position="1145"/>
        <end position="1171"/>
    </location>
</feature>
<dbReference type="SMART" id="SM00695">
    <property type="entry name" value="DUSP"/>
    <property type="match status" value="1"/>
</dbReference>
<dbReference type="InterPro" id="IPR035927">
    <property type="entry name" value="DUSP-like_sf"/>
</dbReference>
<feature type="region of interest" description="Disordered" evidence="8">
    <location>
        <begin position="1040"/>
        <end position="1101"/>
    </location>
</feature>
<feature type="region of interest" description="Disordered" evidence="8">
    <location>
        <begin position="1119"/>
        <end position="1183"/>
    </location>
</feature>
<dbReference type="SUPFAM" id="SSF54001">
    <property type="entry name" value="Cysteine proteinases"/>
    <property type="match status" value="1"/>
</dbReference>
<dbReference type="GO" id="GO:0006508">
    <property type="term" value="P:proteolysis"/>
    <property type="evidence" value="ECO:0007669"/>
    <property type="project" value="UniProtKB-KW"/>
</dbReference>
<keyword evidence="6" id="KW-0378">Hydrolase</keyword>
<keyword evidence="5" id="KW-0833">Ubl conjugation pathway</keyword>
<dbReference type="GO" id="GO:0016579">
    <property type="term" value="P:protein deubiquitination"/>
    <property type="evidence" value="ECO:0007669"/>
    <property type="project" value="InterPro"/>
</dbReference>
<reference evidence="11 12" key="1">
    <citation type="submission" date="2014-04" db="EMBL/GenBank/DDBJ databases">
        <authorList>
            <consortium name="DOE Joint Genome Institute"/>
            <person name="Kuo A."/>
            <person name="Kohler A."/>
            <person name="Costa M.D."/>
            <person name="Nagy L.G."/>
            <person name="Floudas D."/>
            <person name="Copeland A."/>
            <person name="Barry K.W."/>
            <person name="Cichocki N."/>
            <person name="Veneault-Fourrey C."/>
            <person name="LaButti K."/>
            <person name="Lindquist E.A."/>
            <person name="Lipzen A."/>
            <person name="Lundell T."/>
            <person name="Morin E."/>
            <person name="Murat C."/>
            <person name="Sun H."/>
            <person name="Tunlid A."/>
            <person name="Henrissat B."/>
            <person name="Grigoriev I.V."/>
            <person name="Hibbett D.S."/>
            <person name="Martin F."/>
            <person name="Nordberg H.P."/>
            <person name="Cantor M.N."/>
            <person name="Hua S.X."/>
        </authorList>
    </citation>
    <scope>NUCLEOTIDE SEQUENCE [LARGE SCALE GENOMIC DNA]</scope>
    <source>
        <strain evidence="11 12">441</strain>
    </source>
</reference>
<dbReference type="PANTHER" id="PTHR21646:SF24">
    <property type="entry name" value="UBIQUITIN CARBOXYL-TERMINAL HYDROLASE"/>
    <property type="match status" value="1"/>
</dbReference>
<dbReference type="PROSITE" id="PS00972">
    <property type="entry name" value="USP_1"/>
    <property type="match status" value="1"/>
</dbReference>
<dbReference type="InterPro" id="IPR006615">
    <property type="entry name" value="Pept_C19_DUSP"/>
</dbReference>
<dbReference type="AlphaFoldDB" id="A0A0C9YRE6"/>
<dbReference type="InterPro" id="IPR018200">
    <property type="entry name" value="USP_CS"/>
</dbReference>
<evidence type="ECO:0000256" key="1">
    <source>
        <dbReference type="ARBA" id="ARBA00000707"/>
    </source>
</evidence>
<sequence>MDETARAVSVPDSDIDSYMMPVATVNLTPPEKFEYIKHLRGKSMQVGETWFLVSRQWYRRWEFACLGTMDKTGPVEERDIGPVDNTPLVNQDGNITSDLIEGVDVEFLPEDAWNAFTTWYGTPTHALPRSVISRGQFGQPSLELRPPRLRVLHLVGVRTDQADRRPEYVTLSTKDTVELLSRQLVARLSARSNIPYKIWKIQPGEYEGVQFPAEKLFSSGAELLEISDRTLEDSLIEFHDAFVVEFQKDGKWISDRLTPAGQPAVSEPQPLFSQDNDFFSRIAGSSQQVAQPRQASPPTGVTPSTSFSKSKDTQITPFRSHVFSKAKVVQEPGTLGLANMGNTCFMNSALQCLAHTEELANYFLSGLYQSELNPDNPLGMQGAIAEAFGSLLHRIWAKDLSATSYSPREFKLQLQRFAPQFSGYQQHDSQELVAFLLDGLHEDLNRVRKKPYVEKPDWEGGGDLELAQLAQESWQGYMRRNDSVIVDLFQGQYQSTLVCPECHKVSITFDPFMYLTLPIPIERKWAHTIRYVPWDSSKPHVEVPIEIARGATFKDLRSLLGRWMGVPAENLLTMEIFGNRFYKNLDDTVQCDDMSENDVIFCYELPCNARQSRSYKAKDDDPFIVPVFLNDLYVRPITYGYRSQSAFGHPFFAVIDQEDACTVGGIYSAVVDQLQRWTRNAQDLYVWEEGQVTPINGAPVIVPPIDSFTEIKVNGDAGEEMIIEDDITNAIGEEDTLPNSGSFDAVLRKVEVKKEIFDLRPQSGHKDYITSIHSYNPQRLDSWEGRIEQMREGVPLLKEWDALYCEFDKNMKTYFFGDEISRWEHSTWETWETFIHPEYAEAKQAALNKSSGGISIDDCLEEFTKEEKLGEDDLWYCPRCKKHQQATKKFDLWKVPDILAVHLKRFSNSRALRDKIDAFVDFPIEGFDLTHLVGERKIGKKLNDSGANLQELGIHDLDEPLIYDLYAVDEHLGGLGGGHYRAYAFNHVIGQWYHFDDSYVTRTEAYHAVNTNAYLLFYKRRSNRPLGGKTLLRIDEAAQESIEDDDITPAEHQLPTPPEETSPPAFVRAQGGFSVPRSPDKATPLSSSPLDDLPTFDQSHNDPLIQSSLLLDTNGLHTLEPGWTIERPPSPTSSVATEGDDDYQKLSSPDNSSNISWEDNAPTSPGTSDKSPSLRPVDSHQGL</sequence>
<comment type="similarity">
    <text evidence="2">Belongs to the peptidase C19 family.</text>
</comment>
<dbReference type="PANTHER" id="PTHR21646">
    <property type="entry name" value="UBIQUITIN CARBOXYL-TERMINAL HYDROLASE"/>
    <property type="match status" value="1"/>
</dbReference>
<evidence type="ECO:0000256" key="2">
    <source>
        <dbReference type="ARBA" id="ARBA00009085"/>
    </source>
</evidence>
<evidence type="ECO:0000256" key="6">
    <source>
        <dbReference type="ARBA" id="ARBA00022801"/>
    </source>
</evidence>
<dbReference type="Gene3D" id="3.90.70.10">
    <property type="entry name" value="Cysteine proteinases"/>
    <property type="match status" value="2"/>
</dbReference>
<gene>
    <name evidence="11" type="ORF">PISMIDRAFT_30360</name>
</gene>
<feature type="region of interest" description="Disordered" evidence="8">
    <location>
        <begin position="287"/>
        <end position="312"/>
    </location>
</feature>
<proteinExistence type="inferred from homology"/>
<evidence type="ECO:0000256" key="7">
    <source>
        <dbReference type="ARBA" id="ARBA00022807"/>
    </source>
</evidence>
<dbReference type="InterPro" id="IPR001394">
    <property type="entry name" value="Peptidase_C19_UCH"/>
</dbReference>
<accession>A0A0C9YRE6</accession>
<evidence type="ECO:0000259" key="9">
    <source>
        <dbReference type="PROSITE" id="PS50235"/>
    </source>
</evidence>
<organism evidence="11 12">
    <name type="scientific">Pisolithus microcarpus 441</name>
    <dbReference type="NCBI Taxonomy" id="765257"/>
    <lineage>
        <taxon>Eukaryota</taxon>
        <taxon>Fungi</taxon>
        <taxon>Dikarya</taxon>
        <taxon>Basidiomycota</taxon>
        <taxon>Agaricomycotina</taxon>
        <taxon>Agaricomycetes</taxon>
        <taxon>Agaricomycetidae</taxon>
        <taxon>Boletales</taxon>
        <taxon>Sclerodermatineae</taxon>
        <taxon>Pisolithaceae</taxon>
        <taxon>Pisolithus</taxon>
    </lineage>
</organism>
<comment type="catalytic activity">
    <reaction evidence="1">
        <text>Thiol-dependent hydrolysis of ester, thioester, amide, peptide and isopeptide bonds formed by the C-terminal Gly of ubiquitin (a 76-residue protein attached to proteins as an intracellular targeting signal).</text>
        <dbReference type="EC" id="3.4.19.12"/>
    </reaction>
</comment>
<evidence type="ECO:0000256" key="3">
    <source>
        <dbReference type="ARBA" id="ARBA00012759"/>
    </source>
</evidence>
<dbReference type="GO" id="GO:0004843">
    <property type="term" value="F:cysteine-type deubiquitinase activity"/>
    <property type="evidence" value="ECO:0007669"/>
    <property type="project" value="UniProtKB-EC"/>
</dbReference>
<dbReference type="EMBL" id="KN833788">
    <property type="protein sequence ID" value="KIK19226.1"/>
    <property type="molecule type" value="Genomic_DNA"/>
</dbReference>
<evidence type="ECO:0000313" key="11">
    <source>
        <dbReference type="EMBL" id="KIK19226.1"/>
    </source>
</evidence>
<keyword evidence="4" id="KW-0645">Protease</keyword>
<protein>
    <recommendedName>
        <fullName evidence="3">ubiquitinyl hydrolase 1</fullName>
        <ecNumber evidence="3">3.4.19.12</ecNumber>
    </recommendedName>
</protein>
<evidence type="ECO:0000256" key="4">
    <source>
        <dbReference type="ARBA" id="ARBA00022670"/>
    </source>
</evidence>
<dbReference type="Proteomes" id="UP000054018">
    <property type="component" value="Unassembled WGS sequence"/>
</dbReference>
<dbReference type="Pfam" id="PF06337">
    <property type="entry name" value="DUSP"/>
    <property type="match status" value="1"/>
</dbReference>
<evidence type="ECO:0000256" key="5">
    <source>
        <dbReference type="ARBA" id="ARBA00022786"/>
    </source>
</evidence>
<name>A0A0C9YRE6_9AGAM</name>
<feature type="domain" description="USP" evidence="9">
    <location>
        <begin position="335"/>
        <end position="1021"/>
    </location>
</feature>
<dbReference type="Gene3D" id="3.30.2230.10">
    <property type="entry name" value="DUSP-like"/>
    <property type="match status" value="1"/>
</dbReference>
<dbReference type="PROSITE" id="PS00973">
    <property type="entry name" value="USP_2"/>
    <property type="match status" value="1"/>
</dbReference>
<dbReference type="InterPro" id="IPR050185">
    <property type="entry name" value="Ub_carboxyl-term_hydrolase"/>
</dbReference>
<evidence type="ECO:0000259" key="10">
    <source>
        <dbReference type="PROSITE" id="PS51283"/>
    </source>
</evidence>
<dbReference type="InterPro" id="IPR038765">
    <property type="entry name" value="Papain-like_cys_pep_sf"/>
</dbReference>
<evidence type="ECO:0000313" key="12">
    <source>
        <dbReference type="Proteomes" id="UP000054018"/>
    </source>
</evidence>
<dbReference type="STRING" id="765257.A0A0C9YRE6"/>